<reference evidence="2" key="1">
    <citation type="submission" date="2021-03" db="EMBL/GenBank/DDBJ databases">
        <title>Draft genome sequence of rust myrtle Austropuccinia psidii MF-1, a brazilian biotype.</title>
        <authorList>
            <person name="Quecine M.C."/>
            <person name="Pachon D.M.R."/>
            <person name="Bonatelli M.L."/>
            <person name="Correr F.H."/>
            <person name="Franceschini L.M."/>
            <person name="Leite T.F."/>
            <person name="Margarido G.R.A."/>
            <person name="Almeida C.A."/>
            <person name="Ferrarezi J.A."/>
            <person name="Labate C.A."/>
        </authorList>
    </citation>
    <scope>NUCLEOTIDE SEQUENCE</scope>
    <source>
        <strain evidence="2">MF-1</strain>
    </source>
</reference>
<name>A0A9Q3BDH5_9BASI</name>
<accession>A0A9Q3BDH5</accession>
<dbReference type="AlphaFoldDB" id="A0A9Q3BDH5"/>
<comment type="caution">
    <text evidence="2">The sequence shown here is derived from an EMBL/GenBank/DDBJ whole genome shotgun (WGS) entry which is preliminary data.</text>
</comment>
<keyword evidence="3" id="KW-1185">Reference proteome</keyword>
<proteinExistence type="predicted"/>
<evidence type="ECO:0000313" key="3">
    <source>
        <dbReference type="Proteomes" id="UP000765509"/>
    </source>
</evidence>
<protein>
    <submittedName>
        <fullName evidence="2">Uncharacterized protein</fullName>
    </submittedName>
</protein>
<sequence length="101" mass="11748">MDAIHCWKRKNKMILSTAEWRKNNPPPAKQVPKTTPVVSSRTSSARKQPKAQNKGKDKAKATKTYREGYKIPNIQQDAMERVFQIARTKMEMKNREEARFS</sequence>
<evidence type="ECO:0000313" key="2">
    <source>
        <dbReference type="EMBL" id="MBW0463123.1"/>
    </source>
</evidence>
<feature type="region of interest" description="Disordered" evidence="1">
    <location>
        <begin position="17"/>
        <end position="72"/>
    </location>
</feature>
<dbReference type="Proteomes" id="UP000765509">
    <property type="component" value="Unassembled WGS sequence"/>
</dbReference>
<gene>
    <name evidence="2" type="ORF">O181_002838</name>
</gene>
<evidence type="ECO:0000256" key="1">
    <source>
        <dbReference type="SAM" id="MobiDB-lite"/>
    </source>
</evidence>
<organism evidence="2 3">
    <name type="scientific">Austropuccinia psidii MF-1</name>
    <dbReference type="NCBI Taxonomy" id="1389203"/>
    <lineage>
        <taxon>Eukaryota</taxon>
        <taxon>Fungi</taxon>
        <taxon>Dikarya</taxon>
        <taxon>Basidiomycota</taxon>
        <taxon>Pucciniomycotina</taxon>
        <taxon>Pucciniomycetes</taxon>
        <taxon>Pucciniales</taxon>
        <taxon>Sphaerophragmiaceae</taxon>
        <taxon>Austropuccinia</taxon>
    </lineage>
</organism>
<feature type="compositionally biased region" description="Basic and acidic residues" evidence="1">
    <location>
        <begin position="54"/>
        <end position="69"/>
    </location>
</feature>
<feature type="compositionally biased region" description="Polar residues" evidence="1">
    <location>
        <begin position="32"/>
        <end position="46"/>
    </location>
</feature>
<dbReference type="EMBL" id="AVOT02000489">
    <property type="protein sequence ID" value="MBW0463123.1"/>
    <property type="molecule type" value="Genomic_DNA"/>
</dbReference>